<reference evidence="1" key="1">
    <citation type="submission" date="2023-10" db="EMBL/GenBank/DDBJ databases">
        <authorList>
            <person name="Rodriguez Cubillos JULIANA M."/>
            <person name="De Vega J."/>
        </authorList>
    </citation>
    <scope>NUCLEOTIDE SEQUENCE</scope>
</reference>
<dbReference type="EMBL" id="CASHSV030000001">
    <property type="protein sequence ID" value="CAJ2628983.1"/>
    <property type="molecule type" value="Genomic_DNA"/>
</dbReference>
<proteinExistence type="predicted"/>
<keyword evidence="2" id="KW-1185">Reference proteome</keyword>
<name>A0ACB0I9V3_TRIPR</name>
<comment type="caution">
    <text evidence="1">The sequence shown here is derived from an EMBL/GenBank/DDBJ whole genome shotgun (WGS) entry which is preliminary data.</text>
</comment>
<gene>
    <name evidence="1" type="ORF">MILVUS5_LOCUS1066</name>
</gene>
<dbReference type="Proteomes" id="UP001177021">
    <property type="component" value="Unassembled WGS sequence"/>
</dbReference>
<organism evidence="1 2">
    <name type="scientific">Trifolium pratense</name>
    <name type="common">Red clover</name>
    <dbReference type="NCBI Taxonomy" id="57577"/>
    <lineage>
        <taxon>Eukaryota</taxon>
        <taxon>Viridiplantae</taxon>
        <taxon>Streptophyta</taxon>
        <taxon>Embryophyta</taxon>
        <taxon>Tracheophyta</taxon>
        <taxon>Spermatophyta</taxon>
        <taxon>Magnoliopsida</taxon>
        <taxon>eudicotyledons</taxon>
        <taxon>Gunneridae</taxon>
        <taxon>Pentapetalae</taxon>
        <taxon>rosids</taxon>
        <taxon>fabids</taxon>
        <taxon>Fabales</taxon>
        <taxon>Fabaceae</taxon>
        <taxon>Papilionoideae</taxon>
        <taxon>50 kb inversion clade</taxon>
        <taxon>NPAAA clade</taxon>
        <taxon>Hologalegina</taxon>
        <taxon>IRL clade</taxon>
        <taxon>Trifolieae</taxon>
        <taxon>Trifolium</taxon>
    </lineage>
</organism>
<evidence type="ECO:0000313" key="2">
    <source>
        <dbReference type="Proteomes" id="UP001177021"/>
    </source>
</evidence>
<accession>A0ACB0I9V3</accession>
<protein>
    <submittedName>
        <fullName evidence="1">Uncharacterized protein</fullName>
    </submittedName>
</protein>
<evidence type="ECO:0000313" key="1">
    <source>
        <dbReference type="EMBL" id="CAJ2628983.1"/>
    </source>
</evidence>
<sequence length="90" mass="9699">MRSQPKFFVKTICLLKATAKVLVRDKAKEIENDGANEKSNSSSPGDVLGLGNYGSDADDEIESSTVPAPAKNDAYMVNNIVKTQLIAIQK</sequence>